<dbReference type="EMBL" id="CP042964">
    <property type="protein sequence ID" value="QEG79309.1"/>
    <property type="molecule type" value="Genomic_DNA"/>
</dbReference>
<evidence type="ECO:0000256" key="4">
    <source>
        <dbReference type="ARBA" id="ARBA00022764"/>
    </source>
</evidence>
<feature type="domain" description="Peptidase S26" evidence="6">
    <location>
        <begin position="9"/>
        <end position="165"/>
    </location>
</feature>
<accession>A0A5B9RMH3</accession>
<keyword evidence="8" id="KW-1185">Reference proteome</keyword>
<geneLocation type="plasmid" evidence="7 8">
    <name>pTLV-1</name>
</geneLocation>
<dbReference type="GO" id="GO:0042597">
    <property type="term" value="C:periplasmic space"/>
    <property type="evidence" value="ECO:0007669"/>
    <property type="project" value="UniProtKB-SubCell"/>
</dbReference>
<keyword evidence="3" id="KW-0732">Signal</keyword>
<dbReference type="InterPro" id="IPR036286">
    <property type="entry name" value="LexA/Signal_pep-like_sf"/>
</dbReference>
<name>A0A5B9RMH3_9HYPH</name>
<comment type="subcellular location">
    <subcellularLocation>
        <location evidence="1">Periplasm</location>
    </subcellularLocation>
</comment>
<dbReference type="AlphaFoldDB" id="A0A5B9RMH3"/>
<evidence type="ECO:0000256" key="5">
    <source>
        <dbReference type="ARBA" id="ARBA00022971"/>
    </source>
</evidence>
<dbReference type="Gene3D" id="2.10.109.10">
    <property type="entry name" value="Umud Fragment, subunit A"/>
    <property type="match status" value="1"/>
</dbReference>
<proteinExistence type="inferred from homology"/>
<dbReference type="InterPro" id="IPR019533">
    <property type="entry name" value="Peptidase_S26"/>
</dbReference>
<gene>
    <name evidence="7" type="primary">traF</name>
    <name evidence="7" type="ORF">D1093_09830</name>
</gene>
<evidence type="ECO:0000256" key="1">
    <source>
        <dbReference type="ARBA" id="ARBA00004418"/>
    </source>
</evidence>
<sequence>MKRVMSIITLCSLAIGCLILFALSQGFRINYSHSAPIGIWKVNYFQKEMRTGKFMEVCPPDVPIVKVFVEKGYLQSGACSSGAIPFLKPLVAVSGDVVQVTERGISINGHLLKNSQKNGGVAGVPNGEYHVAEGYAWFISSFDPVSFDSRYFGAVPITNIMGSAKPILTFQN</sequence>
<dbReference type="Pfam" id="PF10502">
    <property type="entry name" value="Peptidase_S26"/>
    <property type="match status" value="1"/>
</dbReference>
<evidence type="ECO:0000313" key="8">
    <source>
        <dbReference type="Proteomes" id="UP000321940"/>
    </source>
</evidence>
<evidence type="ECO:0000256" key="2">
    <source>
        <dbReference type="ARBA" id="ARBA00005849"/>
    </source>
</evidence>
<reference evidence="7 8" key="1">
    <citation type="journal article" date="2020" name="Int. J. Syst. Evol. Microbiol.">
        <title>Bartonella kosoyi sp. nov. and Bartonella krasnovii sp. nov., two novel species closely related to the zoonotic Bartonella elizabethae, isolated from black rats and wild desert rodent-fleas.</title>
        <authorList>
            <person name="Gutierrez R."/>
            <person name="Shalit T."/>
            <person name="Markus B."/>
            <person name="Yuan C."/>
            <person name="Nachum-Biala Y."/>
            <person name="Elad D."/>
            <person name="Harrus S."/>
        </authorList>
    </citation>
    <scope>NUCLEOTIDE SEQUENCE [LARGE SCALE GENOMIC DNA]</scope>
    <source>
        <strain evidence="7 8">Tel Aviv</strain>
        <plasmid evidence="7">pTLV-1</plasmid>
    </source>
</reference>
<keyword evidence="7" id="KW-0614">Plasmid</keyword>
<dbReference type="SUPFAM" id="SSF51306">
    <property type="entry name" value="LexA/Signal peptidase"/>
    <property type="match status" value="1"/>
</dbReference>
<evidence type="ECO:0000313" key="7">
    <source>
        <dbReference type="EMBL" id="QEG79309.1"/>
    </source>
</evidence>
<dbReference type="GO" id="GO:0006465">
    <property type="term" value="P:signal peptide processing"/>
    <property type="evidence" value="ECO:0007669"/>
    <property type="project" value="InterPro"/>
</dbReference>
<organism evidence="7 8">
    <name type="scientific">Bartonella kosoyi</name>
    <dbReference type="NCBI Taxonomy" id="2133959"/>
    <lineage>
        <taxon>Bacteria</taxon>
        <taxon>Pseudomonadati</taxon>
        <taxon>Pseudomonadota</taxon>
        <taxon>Alphaproteobacteria</taxon>
        <taxon>Hyphomicrobiales</taxon>
        <taxon>Bartonellaceae</taxon>
        <taxon>Bartonella</taxon>
    </lineage>
</organism>
<dbReference type="Proteomes" id="UP000321940">
    <property type="component" value="Plasmid pTLV-1"/>
</dbReference>
<dbReference type="NCBIfam" id="TIGR02771">
    <property type="entry name" value="TraF_Ti"/>
    <property type="match status" value="1"/>
</dbReference>
<comment type="similarity">
    <text evidence="2">Belongs to the peptidase S26C family.</text>
</comment>
<keyword evidence="5" id="KW-0184">Conjugation</keyword>
<dbReference type="KEGG" id="bky:D1093_09830"/>
<dbReference type="GO" id="GO:0004252">
    <property type="term" value="F:serine-type endopeptidase activity"/>
    <property type="evidence" value="ECO:0007669"/>
    <property type="project" value="InterPro"/>
</dbReference>
<evidence type="ECO:0000259" key="6">
    <source>
        <dbReference type="Pfam" id="PF10502"/>
    </source>
</evidence>
<dbReference type="InterPro" id="IPR014139">
    <property type="entry name" value="Peptidase_S26C_TraF"/>
</dbReference>
<keyword evidence="4" id="KW-0574">Periplasm</keyword>
<evidence type="ECO:0000256" key="3">
    <source>
        <dbReference type="ARBA" id="ARBA00022729"/>
    </source>
</evidence>
<dbReference type="PROSITE" id="PS51257">
    <property type="entry name" value="PROKAR_LIPOPROTEIN"/>
    <property type="match status" value="1"/>
</dbReference>
<protein>
    <submittedName>
        <fullName evidence="7">Conjugative transfer signal peptidase TraF</fullName>
    </submittedName>
</protein>